<dbReference type="GO" id="GO:0006283">
    <property type="term" value="P:transcription-coupled nucleotide-excision repair"/>
    <property type="evidence" value="ECO:0007669"/>
    <property type="project" value="EnsemblFungi"/>
</dbReference>
<feature type="domain" description="Cullin family profile" evidence="6">
    <location>
        <begin position="459"/>
        <end position="690"/>
    </location>
</feature>
<comment type="similarity">
    <text evidence="1 4 5">Belongs to the cullin family.</text>
</comment>
<dbReference type="InterPro" id="IPR016158">
    <property type="entry name" value="Cullin_homology"/>
</dbReference>
<evidence type="ECO:0000313" key="7">
    <source>
        <dbReference type="EMBL" id="EMR10873.1"/>
    </source>
</evidence>
<evidence type="ECO:0000259" key="6">
    <source>
        <dbReference type="PROSITE" id="PS50069"/>
    </source>
</evidence>
<dbReference type="FunFam" id="1.20.1310.10:FF:000002">
    <property type="entry name" value="cullin-3 isoform X1"/>
    <property type="match status" value="1"/>
</dbReference>
<dbReference type="InterPro" id="IPR001373">
    <property type="entry name" value="Cullin_N"/>
</dbReference>
<evidence type="ECO:0000256" key="1">
    <source>
        <dbReference type="ARBA" id="ARBA00006019"/>
    </source>
</evidence>
<sequence>MRIPQDCKHLKTKRRKESNLKNIMSITEHKVRGSKWSECDRIGNSDNKTNIEIDVSKEVIDLTRSPKKHILDEENTLKKLTIKNFRKTSLESQEKYYNDVLEKLDMALISIFERKKIVWSLQELYKGVENLCRAFNQPNNEDPWAIKCYRILETRSKESIKLLLLNVLEKISSFIETEGDIVKIVIEKGWEIWIEQISTIRNIFFYFDRTFLLITPGLSSIWDTGISLFREYLFMDISVNEPFFFDLFSIIASIRSYSMDFKKAPNIHLLQSSIKMINSLNLYGSLFEPKFIQATEIYYNNKALELIEKSYPEEYLSHIKEILNKEEKFCKEFFSEQTKSKVIRVIEIQMIENHSECIINTGFEKMMVEGNTKSLKDLYTLLKLVNKVELIKIHLAEYIKKTCKNSISNSKDNSNIIPSLLKFHSTLNSIISECFLSNGSFIQTLRECFEFFINNSIDNSAEMLAKYIDNMLRSGNKSFDEESLGNEMDKTLELFRFIQGKDIFEAFYKRDLAKRLLLNKTASTDAEKAMLLKLKTECGSGFTQKLEGMFKDIDISRNFMAFYKNSKSTQKNPPVSNLYVNILSQAFWPSYPNISVILPEKMEKDLNSFSSFYFSKEKDKKLTWRHNLGHCVVKANFPKGKKELNVTLFQAVVMLLFNNVPDNKTLSYNEIKKSTGLEDKELIRTLQSLACGKVRVLLKSSKGKDINTTDLFLINLAFSEKLFKIKINQIQLKETSKENKIIHENIQKDRSFEIQATIVRIMKAKKKSHHTELVQTSINILKQRGIISVNEVESAIEKLLEKEYIEKDEKNSNTYIYLA</sequence>
<name>M7NQ87_PNEMU</name>
<dbReference type="OMA" id="NYQEQTW"/>
<dbReference type="VEuPathDB" id="FungiDB:PNEG_01020"/>
<dbReference type="Pfam" id="PF10557">
    <property type="entry name" value="Cullin_Nedd8"/>
    <property type="match status" value="1"/>
</dbReference>
<dbReference type="RefSeq" id="XP_007872933.1">
    <property type="nucleotide sequence ID" value="XM_007874742.1"/>
</dbReference>
<dbReference type="InterPro" id="IPR016159">
    <property type="entry name" value="Cullin_repeat-like_dom_sf"/>
</dbReference>
<reference evidence="8" key="1">
    <citation type="journal article" date="2016" name="Nat. Commun.">
        <title>Genome analysis of three Pneumocystis species reveals adaptation mechanisms to life exclusively in mammalian hosts.</title>
        <authorList>
            <person name="Ma L."/>
            <person name="Chen Z."/>
            <person name="Huang D.W."/>
            <person name="Kutty G."/>
            <person name="Ishihara M."/>
            <person name="Wang H."/>
            <person name="Abouelleil A."/>
            <person name="Bishop L."/>
            <person name="Davey E."/>
            <person name="Deng R."/>
            <person name="Deng X."/>
            <person name="Fan L."/>
            <person name="Fantoni G."/>
            <person name="Fitzgerald M."/>
            <person name="Gogineni E."/>
            <person name="Goldberg J.M."/>
            <person name="Handley G."/>
            <person name="Hu X."/>
            <person name="Huber C."/>
            <person name="Jiao X."/>
            <person name="Jones K."/>
            <person name="Levin J.Z."/>
            <person name="Liu Y."/>
            <person name="Macdonald P."/>
            <person name="Melnikov A."/>
            <person name="Raley C."/>
            <person name="Sassi M."/>
            <person name="Sherman B.T."/>
            <person name="Song X."/>
            <person name="Sykes S."/>
            <person name="Tran B."/>
            <person name="Walsh L."/>
            <person name="Xia Y."/>
            <person name="Yang J."/>
            <person name="Young S."/>
            <person name="Zeng Q."/>
            <person name="Zheng X."/>
            <person name="Stephens R."/>
            <person name="Nusbaum C."/>
            <person name="Birren B.W."/>
            <person name="Azadi P."/>
            <person name="Lempicki R.A."/>
            <person name="Cuomo C.A."/>
            <person name="Kovacs J.A."/>
        </authorList>
    </citation>
    <scope>NUCLEOTIDE SEQUENCE [LARGE SCALE GENOMIC DNA]</scope>
    <source>
        <strain evidence="8">B123</strain>
    </source>
</reference>
<dbReference type="OrthoDB" id="27073at2759"/>
<protein>
    <recommendedName>
        <fullName evidence="6">Cullin family profile domain-containing protein</fullName>
    </recommendedName>
</protein>
<dbReference type="Gene3D" id="3.30.230.130">
    <property type="entry name" value="Cullin, Chain C, Domain 2"/>
    <property type="match status" value="1"/>
</dbReference>
<dbReference type="GO" id="GO:0031934">
    <property type="term" value="C:mating-type region heterochromatin"/>
    <property type="evidence" value="ECO:0007669"/>
    <property type="project" value="EnsemblFungi"/>
</dbReference>
<dbReference type="SMART" id="SM00884">
    <property type="entry name" value="Cullin_Nedd8"/>
    <property type="match status" value="1"/>
</dbReference>
<dbReference type="InterPro" id="IPR036317">
    <property type="entry name" value="Cullin_homology_sf"/>
</dbReference>
<dbReference type="InterPro" id="IPR059120">
    <property type="entry name" value="Cullin-like_AB"/>
</dbReference>
<dbReference type="InterPro" id="IPR045093">
    <property type="entry name" value="Cullin"/>
</dbReference>
<dbReference type="FunFam" id="1.10.10.10:FF:000014">
    <property type="entry name" value="Cullin 1"/>
    <property type="match status" value="1"/>
</dbReference>
<dbReference type="HOGENOM" id="CLU_004747_7_0_1"/>
<dbReference type="GO" id="GO:0031509">
    <property type="term" value="P:subtelomeric heterochromatin formation"/>
    <property type="evidence" value="ECO:0007669"/>
    <property type="project" value="EnsemblFungi"/>
</dbReference>
<dbReference type="PROSITE" id="PS50069">
    <property type="entry name" value="CULLIN_2"/>
    <property type="match status" value="1"/>
</dbReference>
<dbReference type="eggNOG" id="KOG2167">
    <property type="taxonomic scope" value="Eukaryota"/>
</dbReference>
<dbReference type="GO" id="GO:0140727">
    <property type="term" value="P:siRNA-mediated pericentric heterochromatin formation"/>
    <property type="evidence" value="ECO:0007669"/>
    <property type="project" value="EnsemblFungi"/>
</dbReference>
<dbReference type="EMBL" id="AFWA02000003">
    <property type="protein sequence ID" value="EMR10873.1"/>
    <property type="molecule type" value="Genomic_DNA"/>
</dbReference>
<evidence type="ECO:0000256" key="3">
    <source>
        <dbReference type="ARBA" id="ARBA00022843"/>
    </source>
</evidence>
<dbReference type="InterPro" id="IPR036388">
    <property type="entry name" value="WH-like_DNA-bd_sf"/>
</dbReference>
<dbReference type="SUPFAM" id="SSF46785">
    <property type="entry name" value="Winged helix' DNA-binding domain"/>
    <property type="match status" value="1"/>
</dbReference>
<keyword evidence="8" id="KW-1185">Reference proteome</keyword>
<dbReference type="GO" id="GO:0140720">
    <property type="term" value="C:subtelomeric heterochromatin"/>
    <property type="evidence" value="ECO:0007669"/>
    <property type="project" value="EnsemblFungi"/>
</dbReference>
<gene>
    <name evidence="7" type="ORF">PNEG_01020</name>
</gene>
<accession>M7NQ87</accession>
<dbReference type="GO" id="GO:0006511">
    <property type="term" value="P:ubiquitin-dependent protein catabolic process"/>
    <property type="evidence" value="ECO:0007669"/>
    <property type="project" value="InterPro"/>
</dbReference>
<comment type="caution">
    <text evidence="7">The sequence shown here is derived from an EMBL/GenBank/DDBJ whole genome shotgun (WGS) entry which is preliminary data.</text>
</comment>
<dbReference type="GO" id="GO:0033621">
    <property type="term" value="P:nuclear mRNA surveillance of meiosis-specific transcripts"/>
    <property type="evidence" value="ECO:0007669"/>
    <property type="project" value="EnsemblFungi"/>
</dbReference>
<dbReference type="GO" id="GO:0043494">
    <property type="term" value="C:CLRC complex"/>
    <property type="evidence" value="ECO:0007669"/>
    <property type="project" value="EnsemblFungi"/>
</dbReference>
<dbReference type="STRING" id="1069680.M7NQ87"/>
<evidence type="ECO:0000256" key="2">
    <source>
        <dbReference type="ARBA" id="ARBA00022499"/>
    </source>
</evidence>
<dbReference type="InterPro" id="IPR019559">
    <property type="entry name" value="Cullin_neddylation_domain"/>
</dbReference>
<organism evidence="7 8">
    <name type="scientific">Pneumocystis murina (strain B123)</name>
    <name type="common">Mouse pneumocystis pneumonia agent</name>
    <name type="synonym">Pneumocystis carinii f. sp. muris</name>
    <dbReference type="NCBI Taxonomy" id="1069680"/>
    <lineage>
        <taxon>Eukaryota</taxon>
        <taxon>Fungi</taxon>
        <taxon>Dikarya</taxon>
        <taxon>Ascomycota</taxon>
        <taxon>Taphrinomycotina</taxon>
        <taxon>Pneumocystomycetes</taxon>
        <taxon>Pneumocystaceae</taxon>
        <taxon>Pneumocystis</taxon>
    </lineage>
</organism>
<dbReference type="GO" id="GO:0030466">
    <property type="term" value="P:silent mating-type cassette heterochromatin formation"/>
    <property type="evidence" value="ECO:0007669"/>
    <property type="project" value="EnsemblFungi"/>
</dbReference>
<dbReference type="AlphaFoldDB" id="M7NQ87"/>
<dbReference type="GO" id="GO:0005721">
    <property type="term" value="C:pericentric heterochromatin"/>
    <property type="evidence" value="ECO:0007669"/>
    <property type="project" value="EnsemblFungi"/>
</dbReference>
<dbReference type="Gene3D" id="1.10.10.10">
    <property type="entry name" value="Winged helix-like DNA-binding domain superfamily/Winged helix DNA-binding domain"/>
    <property type="match status" value="1"/>
</dbReference>
<evidence type="ECO:0000256" key="4">
    <source>
        <dbReference type="PROSITE-ProRule" id="PRU00330"/>
    </source>
</evidence>
<dbReference type="SMART" id="SM00182">
    <property type="entry name" value="CULLIN"/>
    <property type="match status" value="1"/>
</dbReference>
<dbReference type="Pfam" id="PF26557">
    <property type="entry name" value="Cullin_AB"/>
    <property type="match status" value="1"/>
</dbReference>
<dbReference type="SUPFAM" id="SSF75632">
    <property type="entry name" value="Cullin homology domain"/>
    <property type="match status" value="1"/>
</dbReference>
<dbReference type="InterPro" id="IPR036390">
    <property type="entry name" value="WH_DNA-bd_sf"/>
</dbReference>
<proteinExistence type="inferred from homology"/>
<keyword evidence="3" id="KW-0832">Ubl conjugation</keyword>
<dbReference type="GO" id="GO:0031625">
    <property type="term" value="F:ubiquitin protein ligase binding"/>
    <property type="evidence" value="ECO:0007669"/>
    <property type="project" value="InterPro"/>
</dbReference>
<evidence type="ECO:0000313" key="8">
    <source>
        <dbReference type="Proteomes" id="UP000011958"/>
    </source>
</evidence>
<dbReference type="GeneID" id="19894718"/>
<dbReference type="Pfam" id="PF00888">
    <property type="entry name" value="Cullin"/>
    <property type="match status" value="1"/>
</dbReference>
<dbReference type="Gene3D" id="1.20.1310.10">
    <property type="entry name" value="Cullin Repeats"/>
    <property type="match status" value="4"/>
</dbReference>
<dbReference type="Proteomes" id="UP000011958">
    <property type="component" value="Unassembled WGS sequence"/>
</dbReference>
<dbReference type="SUPFAM" id="SSF74788">
    <property type="entry name" value="Cullin repeat-like"/>
    <property type="match status" value="1"/>
</dbReference>
<keyword evidence="2" id="KW-1017">Isopeptide bond</keyword>
<evidence type="ECO:0000256" key="5">
    <source>
        <dbReference type="RuleBase" id="RU003829"/>
    </source>
</evidence>
<dbReference type="PANTHER" id="PTHR11932">
    <property type="entry name" value="CULLIN"/>
    <property type="match status" value="1"/>
</dbReference>